<evidence type="ECO:0000313" key="4">
    <source>
        <dbReference type="Proteomes" id="UP000243799"/>
    </source>
</evidence>
<protein>
    <submittedName>
        <fullName evidence="3">Cation/acetate symporter</fullName>
    </submittedName>
</protein>
<feature type="compositionally biased region" description="Basic and acidic residues" evidence="1">
    <location>
        <begin position="1"/>
        <end position="10"/>
    </location>
</feature>
<dbReference type="Proteomes" id="UP000243799">
    <property type="component" value="Unassembled WGS sequence"/>
</dbReference>
<evidence type="ECO:0000313" key="3">
    <source>
        <dbReference type="EMBL" id="SFB46253.1"/>
    </source>
</evidence>
<feature type="region of interest" description="Disordered" evidence="1">
    <location>
        <begin position="1"/>
        <end position="20"/>
    </location>
</feature>
<dbReference type="AlphaFoldDB" id="A0A1I1BCK8"/>
<reference evidence="4" key="1">
    <citation type="submission" date="2016-10" db="EMBL/GenBank/DDBJ databases">
        <authorList>
            <person name="Varghese N."/>
            <person name="Submissions S."/>
        </authorList>
    </citation>
    <scope>NUCLEOTIDE SEQUENCE [LARGE SCALE GENOMIC DNA]</scope>
    <source>
        <strain evidence="4">CGMCC 4.3568</strain>
    </source>
</reference>
<name>A0A1I1BCK8_9PSEU</name>
<gene>
    <name evidence="3" type="ORF">SAMN05216266_112166</name>
</gene>
<dbReference type="OrthoDB" id="4089723at2"/>
<evidence type="ECO:0000256" key="1">
    <source>
        <dbReference type="SAM" id="MobiDB-lite"/>
    </source>
</evidence>
<feature type="region of interest" description="Disordered" evidence="1">
    <location>
        <begin position="92"/>
        <end position="115"/>
    </location>
</feature>
<sequence length="115" mass="12502">MSRGYDERPPEGFFTGRRPGPGGWKRFNTTGVLRGIYGGLGACLILVFFSRVVLRLTRPDLPGVDFHWLPLRNPGLVSIPFSFLCGFPGTVPPGGQGRPAQAGEMEVRSLTGNRS</sequence>
<evidence type="ECO:0000256" key="2">
    <source>
        <dbReference type="SAM" id="Phobius"/>
    </source>
</evidence>
<feature type="transmembrane region" description="Helical" evidence="2">
    <location>
        <begin position="35"/>
        <end position="54"/>
    </location>
</feature>
<dbReference type="EMBL" id="FOKG01000012">
    <property type="protein sequence ID" value="SFB46253.1"/>
    <property type="molecule type" value="Genomic_DNA"/>
</dbReference>
<keyword evidence="2" id="KW-0472">Membrane</keyword>
<keyword evidence="4" id="KW-1185">Reference proteome</keyword>
<proteinExistence type="predicted"/>
<accession>A0A1I1BCK8</accession>
<dbReference type="STRING" id="490629.SAMN05216266_112166"/>
<keyword evidence="2" id="KW-1133">Transmembrane helix</keyword>
<organism evidence="3 4">
    <name type="scientific">Amycolatopsis marina</name>
    <dbReference type="NCBI Taxonomy" id="490629"/>
    <lineage>
        <taxon>Bacteria</taxon>
        <taxon>Bacillati</taxon>
        <taxon>Actinomycetota</taxon>
        <taxon>Actinomycetes</taxon>
        <taxon>Pseudonocardiales</taxon>
        <taxon>Pseudonocardiaceae</taxon>
        <taxon>Amycolatopsis</taxon>
    </lineage>
</organism>
<keyword evidence="2" id="KW-0812">Transmembrane</keyword>